<dbReference type="GO" id="GO:0003700">
    <property type="term" value="F:DNA-binding transcription factor activity"/>
    <property type="evidence" value="ECO:0007669"/>
    <property type="project" value="TreeGrafter"/>
</dbReference>
<dbReference type="SUPFAM" id="SSF48498">
    <property type="entry name" value="Tetracyclin repressor-like, C-terminal domain"/>
    <property type="match status" value="1"/>
</dbReference>
<gene>
    <name evidence="6" type="ORF">E4T21_11030</name>
</gene>
<evidence type="ECO:0000259" key="5">
    <source>
        <dbReference type="PROSITE" id="PS50977"/>
    </source>
</evidence>
<sequence>MSDLHSTANSLTPRGQARRQRLLCAARDVFLEKGYAGASVSDIVARSGGSLSTLYKQFGNKEGLFIAALEAHASNVWTRLEESHQKPPEEVLFELAQGLIDLVISVPQIRLIRGINAEAERTPELGQMFLERGPDRTRRELAEYLRTQHAAGVLQVDNPKEAAGMFTGMVAGEWLIDGLAGRFPELTDELRDQRARSCTTIFLAGLRRRD</sequence>
<dbReference type="GO" id="GO:0000976">
    <property type="term" value="F:transcription cis-regulatory region binding"/>
    <property type="evidence" value="ECO:0007669"/>
    <property type="project" value="TreeGrafter"/>
</dbReference>
<dbReference type="AlphaFoldDB" id="A0A5C1NIF4"/>
<keyword evidence="7" id="KW-1185">Reference proteome</keyword>
<keyword evidence="2 4" id="KW-0238">DNA-binding</keyword>
<dbReference type="InterPro" id="IPR039536">
    <property type="entry name" value="TetR_C_Proteobacteria"/>
</dbReference>
<protein>
    <submittedName>
        <fullName evidence="6">TetR/AcrR family transcriptional regulator</fullName>
    </submittedName>
</protein>
<dbReference type="PANTHER" id="PTHR30055">
    <property type="entry name" value="HTH-TYPE TRANSCRIPTIONAL REGULATOR RUTR"/>
    <property type="match status" value="1"/>
</dbReference>
<dbReference type="PROSITE" id="PS50977">
    <property type="entry name" value="HTH_TETR_2"/>
    <property type="match status" value="1"/>
</dbReference>
<evidence type="ECO:0000313" key="6">
    <source>
        <dbReference type="EMBL" id="QEM82027.1"/>
    </source>
</evidence>
<dbReference type="OrthoDB" id="8535430at2"/>
<dbReference type="Pfam" id="PF14246">
    <property type="entry name" value="TetR_C_7"/>
    <property type="match status" value="1"/>
</dbReference>
<evidence type="ECO:0000256" key="3">
    <source>
        <dbReference type="ARBA" id="ARBA00023163"/>
    </source>
</evidence>
<dbReference type="KEGG" id="hbh:E4T21_11030"/>
<dbReference type="InterPro" id="IPR036271">
    <property type="entry name" value="Tet_transcr_reg_TetR-rel_C_sf"/>
</dbReference>
<dbReference type="SUPFAM" id="SSF46689">
    <property type="entry name" value="Homeodomain-like"/>
    <property type="match status" value="1"/>
</dbReference>
<dbReference type="Proteomes" id="UP000324285">
    <property type="component" value="Chromosome"/>
</dbReference>
<dbReference type="Pfam" id="PF00440">
    <property type="entry name" value="TetR_N"/>
    <property type="match status" value="1"/>
</dbReference>
<reference evidence="6" key="1">
    <citation type="submission" date="2021-02" db="EMBL/GenBank/DDBJ databases">
        <title>Strain Y2R2, a novel species of the genus Halomonas.</title>
        <authorList>
            <person name="Huang H."/>
        </authorList>
    </citation>
    <scope>NUCLEOTIDE SEQUENCE</scope>
    <source>
        <strain evidence="6">Y2R2</strain>
    </source>
</reference>
<dbReference type="Gene3D" id="1.10.10.60">
    <property type="entry name" value="Homeodomain-like"/>
    <property type="match status" value="1"/>
</dbReference>
<evidence type="ECO:0000313" key="7">
    <source>
        <dbReference type="Proteomes" id="UP000324285"/>
    </source>
</evidence>
<proteinExistence type="predicted"/>
<name>A0A5C1NIF4_9GAMM</name>
<feature type="DNA-binding region" description="H-T-H motif" evidence="4">
    <location>
        <begin position="39"/>
        <end position="58"/>
    </location>
</feature>
<dbReference type="RefSeq" id="WP_149285037.1">
    <property type="nucleotide sequence ID" value="NZ_CP038437.2"/>
</dbReference>
<evidence type="ECO:0000256" key="4">
    <source>
        <dbReference type="PROSITE-ProRule" id="PRU00335"/>
    </source>
</evidence>
<dbReference type="EMBL" id="CP038437">
    <property type="protein sequence ID" value="QEM82027.1"/>
    <property type="molecule type" value="Genomic_DNA"/>
</dbReference>
<dbReference type="InterPro" id="IPR050109">
    <property type="entry name" value="HTH-type_TetR-like_transc_reg"/>
</dbReference>
<dbReference type="InterPro" id="IPR001647">
    <property type="entry name" value="HTH_TetR"/>
</dbReference>
<dbReference type="Gene3D" id="1.10.357.10">
    <property type="entry name" value="Tetracycline Repressor, domain 2"/>
    <property type="match status" value="1"/>
</dbReference>
<organism evidence="6 7">
    <name type="scientific">Halomonas binhaiensis</name>
    <dbReference type="NCBI Taxonomy" id="2562282"/>
    <lineage>
        <taxon>Bacteria</taxon>
        <taxon>Pseudomonadati</taxon>
        <taxon>Pseudomonadota</taxon>
        <taxon>Gammaproteobacteria</taxon>
        <taxon>Oceanospirillales</taxon>
        <taxon>Halomonadaceae</taxon>
        <taxon>Halomonas</taxon>
    </lineage>
</organism>
<keyword evidence="3" id="KW-0804">Transcription</keyword>
<dbReference type="PRINTS" id="PR00455">
    <property type="entry name" value="HTHTETR"/>
</dbReference>
<dbReference type="PANTHER" id="PTHR30055:SF146">
    <property type="entry name" value="HTH-TYPE TRANSCRIPTIONAL DUAL REGULATOR CECR"/>
    <property type="match status" value="1"/>
</dbReference>
<dbReference type="InterPro" id="IPR009057">
    <property type="entry name" value="Homeodomain-like_sf"/>
</dbReference>
<evidence type="ECO:0000256" key="2">
    <source>
        <dbReference type="ARBA" id="ARBA00023125"/>
    </source>
</evidence>
<dbReference type="FunFam" id="1.10.10.60:FF:000141">
    <property type="entry name" value="TetR family transcriptional regulator"/>
    <property type="match status" value="1"/>
</dbReference>
<accession>A0A5C1NIF4</accession>
<keyword evidence="1" id="KW-0805">Transcription regulation</keyword>
<feature type="domain" description="HTH tetR-type" evidence="5">
    <location>
        <begin position="16"/>
        <end position="76"/>
    </location>
</feature>
<evidence type="ECO:0000256" key="1">
    <source>
        <dbReference type="ARBA" id="ARBA00023015"/>
    </source>
</evidence>